<dbReference type="GO" id="GO:0005640">
    <property type="term" value="C:nuclear outer membrane"/>
    <property type="evidence" value="ECO:0007669"/>
    <property type="project" value="UniProtKB-SubCell"/>
</dbReference>
<evidence type="ECO:0000256" key="8">
    <source>
        <dbReference type="ARBA" id="ARBA00046312"/>
    </source>
</evidence>
<evidence type="ECO:0000256" key="9">
    <source>
        <dbReference type="PROSITE-ProRule" id="PRU00385"/>
    </source>
</evidence>
<keyword evidence="3 9" id="KW-0812">Transmembrane</keyword>
<feature type="region of interest" description="Disordered" evidence="10">
    <location>
        <begin position="313"/>
        <end position="335"/>
    </location>
</feature>
<keyword evidence="4" id="KW-0677">Repeat</keyword>
<evidence type="ECO:0000256" key="3">
    <source>
        <dbReference type="ARBA" id="ARBA00022692"/>
    </source>
</evidence>
<name>A0A672NIG6_SINGR</name>
<keyword evidence="5 11" id="KW-1133">Transmembrane helix</keyword>
<dbReference type="Pfam" id="PF10541">
    <property type="entry name" value="KASH"/>
    <property type="match status" value="1"/>
</dbReference>
<feature type="topological domain" description="Cytoplasmic" evidence="9">
    <location>
        <begin position="1"/>
        <end position="347"/>
    </location>
</feature>
<dbReference type="PANTHER" id="PTHR14514">
    <property type="entry name" value="PKA ANCHORING PROTEIN"/>
    <property type="match status" value="1"/>
</dbReference>
<evidence type="ECO:0000256" key="6">
    <source>
        <dbReference type="ARBA" id="ARBA00023136"/>
    </source>
</evidence>
<dbReference type="SUPFAM" id="SSF46966">
    <property type="entry name" value="Spectrin repeat"/>
    <property type="match status" value="2"/>
</dbReference>
<dbReference type="InterPro" id="IPR012315">
    <property type="entry name" value="KASH"/>
</dbReference>
<protein>
    <submittedName>
        <fullName evidence="13">Spectrin repeat containing, nuclear envelope 2b</fullName>
    </submittedName>
</protein>
<proteinExistence type="inferred from homology"/>
<dbReference type="Ensembl" id="ENSSGRT00000051301.1">
    <property type="protein sequence ID" value="ENSSGRP00000047987.1"/>
    <property type="gene ID" value="ENSSGRG00000025592.1"/>
</dbReference>
<evidence type="ECO:0000313" key="14">
    <source>
        <dbReference type="Proteomes" id="UP000472262"/>
    </source>
</evidence>
<dbReference type="CDD" id="cd00176">
    <property type="entry name" value="SPEC"/>
    <property type="match status" value="1"/>
</dbReference>
<keyword evidence="14" id="KW-1185">Reference proteome</keyword>
<dbReference type="PANTHER" id="PTHR14514:SF4">
    <property type="entry name" value="NESPRIN-2"/>
    <property type="match status" value="1"/>
</dbReference>
<keyword evidence="6 9" id="KW-0472">Membrane</keyword>
<organism evidence="13 14">
    <name type="scientific">Sinocyclocheilus grahami</name>
    <name type="common">Dianchi golden-line fish</name>
    <name type="synonym">Barbus grahami</name>
    <dbReference type="NCBI Taxonomy" id="75366"/>
    <lineage>
        <taxon>Eukaryota</taxon>
        <taxon>Metazoa</taxon>
        <taxon>Chordata</taxon>
        <taxon>Craniata</taxon>
        <taxon>Vertebrata</taxon>
        <taxon>Euteleostomi</taxon>
        <taxon>Actinopterygii</taxon>
        <taxon>Neopterygii</taxon>
        <taxon>Teleostei</taxon>
        <taxon>Ostariophysi</taxon>
        <taxon>Cypriniformes</taxon>
        <taxon>Cyprinidae</taxon>
        <taxon>Cyprininae</taxon>
        <taxon>Sinocyclocheilus</taxon>
    </lineage>
</organism>
<evidence type="ECO:0000256" key="10">
    <source>
        <dbReference type="SAM" id="MobiDB-lite"/>
    </source>
</evidence>
<comment type="similarity">
    <text evidence="1">Belongs to the nesprin family.</text>
</comment>
<dbReference type="FunFam" id="1.20.58.60:FF:000126">
    <property type="entry name" value="Spectrin repeat containing, nuclear envelope 1a"/>
    <property type="match status" value="1"/>
</dbReference>
<evidence type="ECO:0000256" key="4">
    <source>
        <dbReference type="ARBA" id="ARBA00022737"/>
    </source>
</evidence>
<sequence>MSECAGSIDSIKRVKLILSEEEQLDDHGLTALSAADKTGVIERWELLQVQSCSVPQDLQQWHKLNSDLTDVMTWLDTVMPELEKLQTLEPKITIRDMESNIHKLKDMQRTFNGYKSVMIGVNLSGRGFQHGDSAELCELRENLQAANQKWTQACAALDSWEHRLHQALMECQEFHETLHSLLLWLAKAESQRYMVNIHDQNTDLNILQEHRDTLKSREREVHCLQEISSQILLQDQGEDTLEAKEKVHVISNKLRLLIKQIAHDLHTLQSRLVHFIQSHTHKHKLSLQARRVSLSHTDVLILDVLLQDSADPNVGRTASTQQQVQKHSLADKSDSSPARPFLYRVLRAAFPLHIFFLLLLVVACLVPLSEDDYSCTLSNNFARSFYPMLLYTNGPPPT</sequence>
<evidence type="ECO:0000256" key="7">
    <source>
        <dbReference type="ARBA" id="ARBA00023242"/>
    </source>
</evidence>
<reference evidence="13" key="2">
    <citation type="submission" date="2025-09" db="UniProtKB">
        <authorList>
            <consortium name="Ensembl"/>
        </authorList>
    </citation>
    <scope>IDENTIFICATION</scope>
</reference>
<evidence type="ECO:0000259" key="12">
    <source>
        <dbReference type="PROSITE" id="PS51049"/>
    </source>
</evidence>
<evidence type="ECO:0000256" key="5">
    <source>
        <dbReference type="ARBA" id="ARBA00022989"/>
    </source>
</evidence>
<feature type="transmembrane region" description="Helical" evidence="11">
    <location>
        <begin position="348"/>
        <end position="368"/>
    </location>
</feature>
<dbReference type="SMART" id="SM01249">
    <property type="entry name" value="KASH"/>
    <property type="match status" value="1"/>
</dbReference>
<feature type="domain" description="KASH" evidence="12">
    <location>
        <begin position="339"/>
        <end position="398"/>
    </location>
</feature>
<reference evidence="13" key="1">
    <citation type="submission" date="2025-08" db="UniProtKB">
        <authorList>
            <consortium name="Ensembl"/>
        </authorList>
    </citation>
    <scope>IDENTIFICATION</scope>
</reference>
<dbReference type="Proteomes" id="UP000472262">
    <property type="component" value="Unassembled WGS sequence"/>
</dbReference>
<dbReference type="OMA" id="RILINVC"/>
<keyword evidence="7" id="KW-0539">Nucleus</keyword>
<evidence type="ECO:0000256" key="2">
    <source>
        <dbReference type="ARBA" id="ARBA00022553"/>
    </source>
</evidence>
<dbReference type="PROSITE" id="PS51049">
    <property type="entry name" value="KASH"/>
    <property type="match status" value="1"/>
</dbReference>
<dbReference type="SMART" id="SM00150">
    <property type="entry name" value="SPEC"/>
    <property type="match status" value="2"/>
</dbReference>
<accession>A0A672NIG6</accession>
<feature type="compositionally biased region" description="Polar residues" evidence="10">
    <location>
        <begin position="316"/>
        <end position="326"/>
    </location>
</feature>
<evidence type="ECO:0000256" key="1">
    <source>
        <dbReference type="ARBA" id="ARBA00008619"/>
    </source>
</evidence>
<evidence type="ECO:0000256" key="11">
    <source>
        <dbReference type="SAM" id="Phobius"/>
    </source>
</evidence>
<keyword evidence="2" id="KW-0597">Phosphoprotein</keyword>
<dbReference type="InParanoid" id="A0A672NIG6"/>
<feature type="topological domain" description="Perinuclear space" evidence="9">
    <location>
        <begin position="369"/>
        <end position="398"/>
    </location>
</feature>
<evidence type="ECO:0000313" key="13">
    <source>
        <dbReference type="Ensembl" id="ENSSGRP00000047987.1"/>
    </source>
</evidence>
<dbReference type="AlphaFoldDB" id="A0A672NIG6"/>
<dbReference type="InterPro" id="IPR018159">
    <property type="entry name" value="Spectrin/alpha-actinin"/>
</dbReference>
<dbReference type="Gene3D" id="1.20.58.60">
    <property type="match status" value="1"/>
</dbReference>
<comment type="subcellular location">
    <subcellularLocation>
        <location evidence="8">Nucleus outer membrane</location>
        <topology evidence="8">Single-pass type IV membrane protein</topology>
    </subcellularLocation>
</comment>